<keyword evidence="2" id="KW-1185">Reference proteome</keyword>
<proteinExistence type="predicted"/>
<sequence>MIEISIFDEDFKYISDHLEIMNSGEFEMVERSAIVTRMIRVVKNLWEEKIFFDMINEKEELNTEDIYKELKLRGYQYNGLFRSMHNISVLGSKGHIKWKKNWVLFMNNLL</sequence>
<name>A0ABD2ANK2_VESMC</name>
<dbReference type="AlphaFoldDB" id="A0ABD2ANK2"/>
<comment type="caution">
    <text evidence="1">The sequence shown here is derived from an EMBL/GenBank/DDBJ whole genome shotgun (WGS) entry which is preliminary data.</text>
</comment>
<organism evidence="1 2">
    <name type="scientific">Vespula maculifrons</name>
    <name type="common">Eastern yellow jacket</name>
    <name type="synonym">Wasp</name>
    <dbReference type="NCBI Taxonomy" id="7453"/>
    <lineage>
        <taxon>Eukaryota</taxon>
        <taxon>Metazoa</taxon>
        <taxon>Ecdysozoa</taxon>
        <taxon>Arthropoda</taxon>
        <taxon>Hexapoda</taxon>
        <taxon>Insecta</taxon>
        <taxon>Pterygota</taxon>
        <taxon>Neoptera</taxon>
        <taxon>Endopterygota</taxon>
        <taxon>Hymenoptera</taxon>
        <taxon>Apocrita</taxon>
        <taxon>Aculeata</taxon>
        <taxon>Vespoidea</taxon>
        <taxon>Vespidae</taxon>
        <taxon>Vespinae</taxon>
        <taxon>Vespula</taxon>
    </lineage>
</organism>
<evidence type="ECO:0000313" key="2">
    <source>
        <dbReference type="Proteomes" id="UP001607303"/>
    </source>
</evidence>
<dbReference type="Proteomes" id="UP001607303">
    <property type="component" value="Unassembled WGS sequence"/>
</dbReference>
<dbReference type="EMBL" id="JAYRBN010000116">
    <property type="protein sequence ID" value="KAL2722208.1"/>
    <property type="molecule type" value="Genomic_DNA"/>
</dbReference>
<protein>
    <submittedName>
        <fullName evidence="1">Fatty acid synthase-like</fullName>
    </submittedName>
</protein>
<evidence type="ECO:0000313" key="1">
    <source>
        <dbReference type="EMBL" id="KAL2722208.1"/>
    </source>
</evidence>
<reference evidence="1 2" key="1">
    <citation type="journal article" date="2024" name="Ann. Entomol. Soc. Am.">
        <title>Genomic analyses of the southern and eastern yellowjacket wasps (Hymenoptera: Vespidae) reveal evolutionary signatures of social life.</title>
        <authorList>
            <person name="Catto M.A."/>
            <person name="Caine P.B."/>
            <person name="Orr S.E."/>
            <person name="Hunt B.G."/>
            <person name="Goodisman M.A.D."/>
        </authorList>
    </citation>
    <scope>NUCLEOTIDE SEQUENCE [LARGE SCALE GENOMIC DNA]</scope>
    <source>
        <strain evidence="1">232</strain>
        <tissue evidence="1">Head and thorax</tissue>
    </source>
</reference>
<dbReference type="Gene3D" id="3.10.129.110">
    <property type="entry name" value="Polyketide synthase dehydratase"/>
    <property type="match status" value="1"/>
</dbReference>
<accession>A0ABD2ANK2</accession>
<dbReference type="InterPro" id="IPR042104">
    <property type="entry name" value="PKS_dehydratase_sf"/>
</dbReference>
<gene>
    <name evidence="1" type="ORF">V1477_021028</name>
</gene>